<keyword evidence="2" id="KW-0482">Metalloprotease</keyword>
<organism evidence="5 6">
    <name type="scientific">Leptidea sinapis</name>
    <dbReference type="NCBI Taxonomy" id="189913"/>
    <lineage>
        <taxon>Eukaryota</taxon>
        <taxon>Metazoa</taxon>
        <taxon>Ecdysozoa</taxon>
        <taxon>Arthropoda</taxon>
        <taxon>Hexapoda</taxon>
        <taxon>Insecta</taxon>
        <taxon>Pterygota</taxon>
        <taxon>Neoptera</taxon>
        <taxon>Endopterygota</taxon>
        <taxon>Lepidoptera</taxon>
        <taxon>Glossata</taxon>
        <taxon>Ditrysia</taxon>
        <taxon>Papilionoidea</taxon>
        <taxon>Pieridae</taxon>
        <taxon>Dismorphiinae</taxon>
        <taxon>Leptidea</taxon>
    </lineage>
</organism>
<keyword evidence="6" id="KW-1185">Reference proteome</keyword>
<dbReference type="PANTHER" id="PTHR10127:SF850">
    <property type="entry name" value="METALLOENDOPEPTIDASE"/>
    <property type="match status" value="1"/>
</dbReference>
<keyword evidence="2" id="KW-0479">Metal-binding</keyword>
<dbReference type="InterPro" id="IPR006026">
    <property type="entry name" value="Peptidase_Metallo"/>
</dbReference>
<protein>
    <recommendedName>
        <fullName evidence="2">Metalloendopeptidase</fullName>
        <ecNumber evidence="2">3.4.24.-</ecNumber>
    </recommendedName>
</protein>
<dbReference type="InterPro" id="IPR001506">
    <property type="entry name" value="Peptidase_M12A"/>
</dbReference>
<feature type="region of interest" description="Disordered" evidence="3">
    <location>
        <begin position="283"/>
        <end position="399"/>
    </location>
</feature>
<dbReference type="AlphaFoldDB" id="A0A5E4QHS9"/>
<keyword evidence="2" id="KW-0862">Zinc</keyword>
<dbReference type="SUPFAM" id="SSF55486">
    <property type="entry name" value="Metalloproteases ('zincins'), catalytic domain"/>
    <property type="match status" value="1"/>
</dbReference>
<dbReference type="PROSITE" id="PS51864">
    <property type="entry name" value="ASTACIN"/>
    <property type="match status" value="1"/>
</dbReference>
<dbReference type="Pfam" id="PF01400">
    <property type="entry name" value="Astacin"/>
    <property type="match status" value="1"/>
</dbReference>
<feature type="domain" description="Peptidase M12A" evidence="4">
    <location>
        <begin position="53"/>
        <end position="255"/>
    </location>
</feature>
<feature type="compositionally biased region" description="Basic and acidic residues" evidence="3">
    <location>
        <begin position="359"/>
        <end position="399"/>
    </location>
</feature>
<dbReference type="EC" id="3.4.24.-" evidence="2"/>
<evidence type="ECO:0000313" key="5">
    <source>
        <dbReference type="EMBL" id="VVC97856.1"/>
    </source>
</evidence>
<dbReference type="Proteomes" id="UP000324832">
    <property type="component" value="Unassembled WGS sequence"/>
</dbReference>
<gene>
    <name evidence="5" type="ORF">LSINAPIS_LOCUS9047</name>
</gene>
<dbReference type="PRINTS" id="PR00480">
    <property type="entry name" value="ASTACIN"/>
</dbReference>
<accession>A0A5E4QHS9</accession>
<keyword evidence="2" id="KW-0645">Protease</keyword>
<evidence type="ECO:0000256" key="1">
    <source>
        <dbReference type="PROSITE-ProRule" id="PRU01211"/>
    </source>
</evidence>
<keyword evidence="2" id="KW-0378">Hydrolase</keyword>
<comment type="caution">
    <text evidence="1">Lacks conserved residue(s) required for the propagation of feature annotation.</text>
</comment>
<evidence type="ECO:0000313" key="6">
    <source>
        <dbReference type="Proteomes" id="UP000324832"/>
    </source>
</evidence>
<proteinExistence type="predicted"/>
<dbReference type="SMART" id="SM00235">
    <property type="entry name" value="ZnMc"/>
    <property type="match status" value="1"/>
</dbReference>
<dbReference type="GO" id="GO:0004222">
    <property type="term" value="F:metalloendopeptidase activity"/>
    <property type="evidence" value="ECO:0007669"/>
    <property type="project" value="UniProtKB-UniRule"/>
</dbReference>
<evidence type="ECO:0000256" key="2">
    <source>
        <dbReference type="RuleBase" id="RU361183"/>
    </source>
</evidence>
<feature type="signal peptide" evidence="2">
    <location>
        <begin position="1"/>
        <end position="21"/>
    </location>
</feature>
<feature type="compositionally biased region" description="Acidic residues" evidence="3">
    <location>
        <begin position="326"/>
        <end position="344"/>
    </location>
</feature>
<dbReference type="EMBL" id="FZQP02003333">
    <property type="protein sequence ID" value="VVC97856.1"/>
    <property type="molecule type" value="Genomic_DNA"/>
</dbReference>
<evidence type="ECO:0000256" key="3">
    <source>
        <dbReference type="SAM" id="MobiDB-lite"/>
    </source>
</evidence>
<dbReference type="GO" id="GO:0006508">
    <property type="term" value="P:proteolysis"/>
    <property type="evidence" value="ECO:0007669"/>
    <property type="project" value="UniProtKB-KW"/>
</dbReference>
<dbReference type="Gene3D" id="3.40.390.10">
    <property type="entry name" value="Collagenase (Catalytic Domain)"/>
    <property type="match status" value="1"/>
</dbReference>
<sequence length="399" mass="45833">MAVFKSIIVMLFVSYHSSSRAYLQRQSQFSVSQKPYVRENEGILEKLRFININNMRHDKAASVWPLGVIAYYFDNKTYDSVIADNVRTSMDVLEESACIRFELQSEQPANKTWIHITNPKRERECQHSPTFRESGEIVLVLGYDCLKPNEILHALLHAVGFNDEVTHPQRDQFVKIIWSNIRPEYRHLYHVVRSGAKPLSEYDPLSIMHFHDRAFSINGQATVLPLMSGLMIKPSDELSQLDKMKLRLLFDHECNKRNVESFVDTCVKTFQLEKGLFDNSAQVHSDVDKEELNKGSTSDSESERESNEKVPDSENKHKNNVSIPDGENEQENDENLSYDEEEHENDEKVLDGETEEEDNGKVADGEKEKGNNKEGPDTDIKPENNEKISDAENVPENKV</sequence>
<dbReference type="PANTHER" id="PTHR10127">
    <property type="entry name" value="DISCOIDIN, CUB, EGF, LAMININ , AND ZINC METALLOPROTEASE DOMAIN CONTAINING"/>
    <property type="match status" value="1"/>
</dbReference>
<dbReference type="GO" id="GO:0008270">
    <property type="term" value="F:zinc ion binding"/>
    <property type="evidence" value="ECO:0007669"/>
    <property type="project" value="InterPro"/>
</dbReference>
<comment type="cofactor">
    <cofactor evidence="2">
        <name>Zn(2+)</name>
        <dbReference type="ChEBI" id="CHEBI:29105"/>
    </cofactor>
    <text evidence="2">Binds 1 zinc ion per subunit.</text>
</comment>
<evidence type="ECO:0000259" key="4">
    <source>
        <dbReference type="PROSITE" id="PS51864"/>
    </source>
</evidence>
<dbReference type="InterPro" id="IPR024079">
    <property type="entry name" value="MetalloPept_cat_dom_sf"/>
</dbReference>
<name>A0A5E4QHS9_9NEOP</name>
<feature type="compositionally biased region" description="Basic and acidic residues" evidence="3">
    <location>
        <begin position="301"/>
        <end position="317"/>
    </location>
</feature>
<reference evidence="5 6" key="1">
    <citation type="submission" date="2017-07" db="EMBL/GenBank/DDBJ databases">
        <authorList>
            <person name="Talla V."/>
            <person name="Backstrom N."/>
        </authorList>
    </citation>
    <scope>NUCLEOTIDE SEQUENCE [LARGE SCALE GENOMIC DNA]</scope>
</reference>
<keyword evidence="2" id="KW-0732">Signal</keyword>
<feature type="chain" id="PRO_5023017654" description="Metalloendopeptidase" evidence="2">
    <location>
        <begin position="22"/>
        <end position="399"/>
    </location>
</feature>